<proteinExistence type="predicted"/>
<dbReference type="EMBL" id="CAWUHB010000003">
    <property type="protein sequence ID" value="CAK7210692.1"/>
    <property type="molecule type" value="Genomic_DNA"/>
</dbReference>
<feature type="compositionally biased region" description="Basic and acidic residues" evidence="1">
    <location>
        <begin position="117"/>
        <end position="126"/>
    </location>
</feature>
<organism evidence="2 3">
    <name type="scientific">Sporothrix curviconia</name>
    <dbReference type="NCBI Taxonomy" id="1260050"/>
    <lineage>
        <taxon>Eukaryota</taxon>
        <taxon>Fungi</taxon>
        <taxon>Dikarya</taxon>
        <taxon>Ascomycota</taxon>
        <taxon>Pezizomycotina</taxon>
        <taxon>Sordariomycetes</taxon>
        <taxon>Sordariomycetidae</taxon>
        <taxon>Ophiostomatales</taxon>
        <taxon>Ophiostomataceae</taxon>
        <taxon>Sporothrix</taxon>
    </lineage>
</organism>
<protein>
    <submittedName>
        <fullName evidence="2">Uncharacterized protein</fullName>
    </submittedName>
</protein>
<name>A0ABP0ATV1_9PEZI</name>
<accession>A0ABP0ATV1</accession>
<dbReference type="Proteomes" id="UP001642405">
    <property type="component" value="Unassembled WGS sequence"/>
</dbReference>
<gene>
    <name evidence="2" type="ORF">SCUCBS95973_000874</name>
</gene>
<comment type="caution">
    <text evidence="2">The sequence shown here is derived from an EMBL/GenBank/DDBJ whole genome shotgun (WGS) entry which is preliminary data.</text>
</comment>
<reference evidence="2 3" key="1">
    <citation type="submission" date="2024-01" db="EMBL/GenBank/DDBJ databases">
        <authorList>
            <person name="Allen C."/>
            <person name="Tagirdzhanova G."/>
        </authorList>
    </citation>
    <scope>NUCLEOTIDE SEQUENCE [LARGE SCALE GENOMIC DNA]</scope>
</reference>
<feature type="compositionally biased region" description="Basic residues" evidence="1">
    <location>
        <begin position="104"/>
        <end position="116"/>
    </location>
</feature>
<sequence length="126" mass="14292">MATNRPAAKAAPRPPVQDLNFEEWNEEQLEAALAKLTEVHLKLRSLRSAIPRMVQPLTNEPPPPPEILHAKAQSTLLAAMQEVKSFREAISNEEFRKVSEHAAASRRRNGKNIKPWKARDEPEWAN</sequence>
<feature type="region of interest" description="Disordered" evidence="1">
    <location>
        <begin position="99"/>
        <end position="126"/>
    </location>
</feature>
<keyword evidence="3" id="KW-1185">Reference proteome</keyword>
<evidence type="ECO:0000256" key="1">
    <source>
        <dbReference type="SAM" id="MobiDB-lite"/>
    </source>
</evidence>
<evidence type="ECO:0000313" key="2">
    <source>
        <dbReference type="EMBL" id="CAK7210692.1"/>
    </source>
</evidence>
<evidence type="ECO:0000313" key="3">
    <source>
        <dbReference type="Proteomes" id="UP001642405"/>
    </source>
</evidence>